<dbReference type="KEGG" id="mfv:Mfer_1073"/>
<evidence type="ECO:0000259" key="3">
    <source>
        <dbReference type="Pfam" id="PF13439"/>
    </source>
</evidence>
<reference evidence="4 5" key="1">
    <citation type="journal article" date="2010" name="Stand. Genomic Sci.">
        <title>Complete genome sequence of Methanothermus fervidus type strain (V24S).</title>
        <authorList>
            <person name="Anderson I."/>
            <person name="Djao O.D."/>
            <person name="Misra M."/>
            <person name="Chertkov O."/>
            <person name="Nolan M."/>
            <person name="Lucas S."/>
            <person name="Lapidus A."/>
            <person name="Del Rio T.G."/>
            <person name="Tice H."/>
            <person name="Cheng J.F."/>
            <person name="Tapia R."/>
            <person name="Han C."/>
            <person name="Goodwin L."/>
            <person name="Pitluck S."/>
            <person name="Liolios K."/>
            <person name="Ivanova N."/>
            <person name="Mavromatis K."/>
            <person name="Mikhailova N."/>
            <person name="Pati A."/>
            <person name="Brambilla E."/>
            <person name="Chen A."/>
            <person name="Palaniappan K."/>
            <person name="Land M."/>
            <person name="Hauser L."/>
            <person name="Chang Y.J."/>
            <person name="Jeffries C.D."/>
            <person name="Sikorski J."/>
            <person name="Spring S."/>
            <person name="Rohde M."/>
            <person name="Eichinger K."/>
            <person name="Huber H."/>
            <person name="Wirth R."/>
            <person name="Goker M."/>
            <person name="Detter J.C."/>
            <person name="Woyke T."/>
            <person name="Bristow J."/>
            <person name="Eisen J.A."/>
            <person name="Markowitz V."/>
            <person name="Hugenholtz P."/>
            <person name="Klenk H.P."/>
            <person name="Kyrpides N.C."/>
        </authorList>
    </citation>
    <scope>NUCLEOTIDE SEQUENCE [LARGE SCALE GENOMIC DNA]</scope>
    <source>
        <strain evidence="5">ATCC 43054 / DSM 2088 / JCM 10308 / V24 S</strain>
    </source>
</reference>
<dbReference type="InterPro" id="IPR001296">
    <property type="entry name" value="Glyco_trans_1"/>
</dbReference>
<proteinExistence type="predicted"/>
<dbReference type="GO" id="GO:0016757">
    <property type="term" value="F:glycosyltransferase activity"/>
    <property type="evidence" value="ECO:0007669"/>
    <property type="project" value="InterPro"/>
</dbReference>
<dbReference type="OrthoDB" id="132546at2157"/>
<evidence type="ECO:0000256" key="1">
    <source>
        <dbReference type="ARBA" id="ARBA00022679"/>
    </source>
</evidence>
<dbReference type="InterPro" id="IPR028098">
    <property type="entry name" value="Glyco_trans_4-like_N"/>
</dbReference>
<sequence>MKINFTVKLTAMTGGIRFVFEIANRLVEKGHDVTITALGGDHRWFPLKAEVNYVSLPKFFKFFDYVKRLIFRRKLYYYELNTLARKIGLNIDMIKVLAKYTPDCDVNIATRFLTAFAVYRSNKGIPVYLCQDFEESVAEKGDYYLKMFYESLNLPMHFITISEWMKEWLSEYSNNVFLVRNGINHDIFYPRNVEKDGKYVMGIYRDLEYKGGKELIEALKIIKRNKNDVKTIVLGKDFGDISYNRVSDKKLSELYNLADVFIYTSKVEGFGLPPLEAMACGTAVVTTDCKGVREYIEDGKNGFIVPRNPKKIAEKSIELLEDEKLRRKIARMGIKTAKKYNWDRSADEFEKILYKIV</sequence>
<evidence type="ECO:0000313" key="4">
    <source>
        <dbReference type="EMBL" id="ADP77867.1"/>
    </source>
</evidence>
<dbReference type="CDD" id="cd03801">
    <property type="entry name" value="GT4_PimA-like"/>
    <property type="match status" value="1"/>
</dbReference>
<dbReference type="HOGENOM" id="CLU_009583_43_0_2"/>
<dbReference type="EMBL" id="CP002278">
    <property type="protein sequence ID" value="ADP77867.1"/>
    <property type="molecule type" value="Genomic_DNA"/>
</dbReference>
<feature type="domain" description="Glycosyltransferase subfamily 4-like N-terminal" evidence="3">
    <location>
        <begin position="14"/>
        <end position="186"/>
    </location>
</feature>
<protein>
    <submittedName>
        <fullName evidence="4">Glycosyl transferase group 1</fullName>
    </submittedName>
</protein>
<keyword evidence="5" id="KW-1185">Reference proteome</keyword>
<dbReference type="SUPFAM" id="SSF53756">
    <property type="entry name" value="UDP-Glycosyltransferase/glycogen phosphorylase"/>
    <property type="match status" value="1"/>
</dbReference>
<dbReference type="CAZy" id="GT4">
    <property type="family name" value="Glycosyltransferase Family 4"/>
</dbReference>
<gene>
    <name evidence="4" type="ordered locus">Mfer_1073</name>
</gene>
<dbReference type="AlphaFoldDB" id="E3GWA2"/>
<dbReference type="Pfam" id="PF00534">
    <property type="entry name" value="Glycos_transf_1"/>
    <property type="match status" value="1"/>
</dbReference>
<name>E3GWA2_METFV</name>
<evidence type="ECO:0000259" key="2">
    <source>
        <dbReference type="Pfam" id="PF00534"/>
    </source>
</evidence>
<keyword evidence="1 4" id="KW-0808">Transferase</keyword>
<feature type="domain" description="Glycosyl transferase family 1" evidence="2">
    <location>
        <begin position="194"/>
        <end position="334"/>
    </location>
</feature>
<dbReference type="PANTHER" id="PTHR46401">
    <property type="entry name" value="GLYCOSYLTRANSFERASE WBBK-RELATED"/>
    <property type="match status" value="1"/>
</dbReference>
<dbReference type="Proteomes" id="UP000002315">
    <property type="component" value="Chromosome"/>
</dbReference>
<dbReference type="Gene3D" id="3.40.50.2000">
    <property type="entry name" value="Glycogen Phosphorylase B"/>
    <property type="match status" value="1"/>
</dbReference>
<dbReference type="STRING" id="523846.Mfer_1073"/>
<dbReference type="PANTHER" id="PTHR46401:SF2">
    <property type="entry name" value="GLYCOSYLTRANSFERASE WBBK-RELATED"/>
    <property type="match status" value="1"/>
</dbReference>
<dbReference type="Pfam" id="PF13439">
    <property type="entry name" value="Glyco_transf_4"/>
    <property type="match status" value="1"/>
</dbReference>
<accession>E3GWA2</accession>
<dbReference type="Gene3D" id="3.40.50.11090">
    <property type="match status" value="1"/>
</dbReference>
<organism evidence="4 5">
    <name type="scientific">Methanothermus fervidus (strain ATCC 43054 / DSM 2088 / JCM 10308 / V24 S)</name>
    <dbReference type="NCBI Taxonomy" id="523846"/>
    <lineage>
        <taxon>Archaea</taxon>
        <taxon>Methanobacteriati</taxon>
        <taxon>Methanobacteriota</taxon>
        <taxon>Methanomada group</taxon>
        <taxon>Methanobacteria</taxon>
        <taxon>Methanobacteriales</taxon>
        <taxon>Methanothermaceae</taxon>
        <taxon>Methanothermus</taxon>
    </lineage>
</organism>
<evidence type="ECO:0000313" key="5">
    <source>
        <dbReference type="Proteomes" id="UP000002315"/>
    </source>
</evidence>